<dbReference type="PANTHER" id="PTHR33359">
    <property type="entry name" value="MOLYBDOPTERIN SYNTHASE SULFUR CARRIER SUBUNIT"/>
    <property type="match status" value="1"/>
</dbReference>
<reference evidence="5" key="5">
    <citation type="submission" date="2025-08" db="UniProtKB">
        <authorList>
            <consortium name="RefSeq"/>
        </authorList>
    </citation>
    <scope>IDENTIFICATION</scope>
</reference>
<dbReference type="InterPro" id="IPR044672">
    <property type="entry name" value="MOCS2A"/>
</dbReference>
<dbReference type="CDD" id="cd00754">
    <property type="entry name" value="Ubl_MoaD"/>
    <property type="match status" value="1"/>
</dbReference>
<dbReference type="InterPro" id="IPR016155">
    <property type="entry name" value="Mopterin_synth/thiamin_S_b"/>
</dbReference>
<evidence type="ECO:0000313" key="5">
    <source>
        <dbReference type="RefSeq" id="WP_028311181.1"/>
    </source>
</evidence>
<keyword evidence="1" id="KW-0547">Nucleotide-binding</keyword>
<dbReference type="GO" id="GO:0006777">
    <property type="term" value="P:Mo-molybdopterin cofactor biosynthetic process"/>
    <property type="evidence" value="ECO:0007669"/>
    <property type="project" value="InterPro"/>
</dbReference>
<accession>A0A8B6X349</accession>
<reference evidence="5" key="2">
    <citation type="journal article" date="2012" name="Front Biosci (Landmark Ed)">
        <title>The natural history of ubiquitin and ubiquitin-related domains.</title>
        <authorList>
            <person name="Burroughs A.M."/>
            <person name="Iyer L.M."/>
            <person name="Aravind L."/>
        </authorList>
    </citation>
    <scope>NUCLEOTIDE SEQUENCE</scope>
</reference>
<dbReference type="Gene3D" id="3.10.20.30">
    <property type="match status" value="1"/>
</dbReference>
<dbReference type="AlphaFoldDB" id="A0A8B6X349"/>
<evidence type="ECO:0000256" key="3">
    <source>
        <dbReference type="ARBA" id="ARBA00024247"/>
    </source>
</evidence>
<reference evidence="5" key="4">
    <citation type="journal article" date="2019" name="Int. J. Biol. Macromol.">
        <title>The ubiquitin-like modification by ThiS and ThiF in Escherichia coli.</title>
        <authorList>
            <person name="Xu X."/>
            <person name="Wang T."/>
            <person name="Niu Y."/>
            <person name="Liang K."/>
            <person name="Yang Y."/>
        </authorList>
    </citation>
    <scope>NUCLEOTIDE SEQUENCE</scope>
</reference>
<dbReference type="SUPFAM" id="SSF54285">
    <property type="entry name" value="MoaD/ThiS"/>
    <property type="match status" value="1"/>
</dbReference>
<dbReference type="Proteomes" id="UP000675920">
    <property type="component" value="Unplaced"/>
</dbReference>
<evidence type="ECO:0000256" key="1">
    <source>
        <dbReference type="ARBA" id="ARBA00022741"/>
    </source>
</evidence>
<sequence length="87" mass="9234">MKIRILYFAALRDALDRADETLDTTAATLADLRAELAARGGAWAERFGDASPAARRVKAAVDQTMATPDTPLRDGAEVAFFPPVTGG</sequence>
<dbReference type="GO" id="GO:0000166">
    <property type="term" value="F:nucleotide binding"/>
    <property type="evidence" value="ECO:0007669"/>
    <property type="project" value="UniProtKB-KW"/>
</dbReference>
<dbReference type="InterPro" id="IPR003749">
    <property type="entry name" value="ThiS/MoaD-like"/>
</dbReference>
<dbReference type="OrthoDB" id="9801945at2"/>
<comment type="similarity">
    <text evidence="2">Belongs to the MoaD family.</text>
</comment>
<reference evidence="5" key="1">
    <citation type="journal article" date="2009" name="Nature">
        <title>Origin and function of ubiquitin-like proteins.</title>
        <authorList>
            <person name="Hochstrasser M."/>
        </authorList>
    </citation>
    <scope>NUCLEOTIDE SEQUENCE</scope>
</reference>
<dbReference type="PANTHER" id="PTHR33359:SF1">
    <property type="entry name" value="MOLYBDOPTERIN SYNTHASE SULFUR CARRIER SUBUNIT"/>
    <property type="match status" value="1"/>
</dbReference>
<proteinExistence type="inferred from homology"/>
<name>A0A8B6X349_9BURK</name>
<dbReference type="InterPro" id="IPR012675">
    <property type="entry name" value="Beta-grasp_dom_sf"/>
</dbReference>
<reference evidence="5" key="3">
    <citation type="journal article" date="2012" name="Plant Physiol.">
        <title>The expanding universe of ubiquitin and ubiquitin-like modifiers.</title>
        <authorList>
            <person name="Vierstra R.D."/>
        </authorList>
    </citation>
    <scope>NUCLEOTIDE SEQUENCE</scope>
</reference>
<evidence type="ECO:0000256" key="2">
    <source>
        <dbReference type="ARBA" id="ARBA00024200"/>
    </source>
</evidence>
<dbReference type="Pfam" id="PF02597">
    <property type="entry name" value="ThiS"/>
    <property type="match status" value="1"/>
</dbReference>
<protein>
    <recommendedName>
        <fullName evidence="3">Molybdopterin synthase sulfur carrier subunit</fullName>
    </recommendedName>
</protein>
<organism evidence="4 5">
    <name type="scientific">Derxia gummosa DSM 723</name>
    <dbReference type="NCBI Taxonomy" id="1121388"/>
    <lineage>
        <taxon>Bacteria</taxon>
        <taxon>Pseudomonadati</taxon>
        <taxon>Pseudomonadota</taxon>
        <taxon>Betaproteobacteria</taxon>
        <taxon>Burkholderiales</taxon>
        <taxon>Alcaligenaceae</taxon>
        <taxon>Derxia</taxon>
    </lineage>
</organism>
<dbReference type="RefSeq" id="WP_028311181.1">
    <property type="nucleotide sequence ID" value="NZ_AXWS01000008.1"/>
</dbReference>
<dbReference type="GO" id="GO:1990133">
    <property type="term" value="C:molybdopterin adenylyltransferase complex"/>
    <property type="evidence" value="ECO:0007669"/>
    <property type="project" value="TreeGrafter"/>
</dbReference>
<evidence type="ECO:0000313" key="4">
    <source>
        <dbReference type="Proteomes" id="UP000675920"/>
    </source>
</evidence>
<keyword evidence="4" id="KW-1185">Reference proteome</keyword>